<dbReference type="CDD" id="cd03219">
    <property type="entry name" value="ABC_Mj1267_LivG_branched"/>
    <property type="match status" value="1"/>
</dbReference>
<comment type="similarity">
    <text evidence="1">Belongs to the ABC transporter superfamily.</text>
</comment>
<evidence type="ECO:0000256" key="1">
    <source>
        <dbReference type="ARBA" id="ARBA00005417"/>
    </source>
</evidence>
<dbReference type="InterPro" id="IPR003439">
    <property type="entry name" value="ABC_transporter-like_ATP-bd"/>
</dbReference>
<dbReference type="SMART" id="SM00382">
    <property type="entry name" value="AAA"/>
    <property type="match status" value="1"/>
</dbReference>
<dbReference type="Proteomes" id="UP000637002">
    <property type="component" value="Unassembled WGS sequence"/>
</dbReference>
<dbReference type="InterPro" id="IPR017871">
    <property type="entry name" value="ABC_transporter-like_CS"/>
</dbReference>
<dbReference type="InterPro" id="IPR027417">
    <property type="entry name" value="P-loop_NTPase"/>
</dbReference>
<evidence type="ECO:0000259" key="5">
    <source>
        <dbReference type="PROSITE" id="PS50893"/>
    </source>
</evidence>
<sequence>MTPLLHLQSVSKQFRGLTAVSEVGFDVNAGEICSVIGPNGAGKTTLFNMISGVLRPNAGTITFGGQDLARVKPSRFAAIGIGRTFQNLALFKHGTVVENILVGRHVHLRSSVLEAAWFFGRTRREEIAARQRVEEIIDFLEIEHIRDAVVGTLSYGQQKRVELGRALACEPKLLLLDEMVSGMNLEETEDIARFILDIRDELGITVLMIEHDMRIVMDISDRVQVLNFGRRIAGGTPAEIRNDPAVLDAYLGRSAGQAQAQPVEQQGAAADA</sequence>
<dbReference type="InterPro" id="IPR032823">
    <property type="entry name" value="BCA_ABC_TP_C"/>
</dbReference>
<dbReference type="SUPFAM" id="SSF52540">
    <property type="entry name" value="P-loop containing nucleoside triphosphate hydrolases"/>
    <property type="match status" value="1"/>
</dbReference>
<protein>
    <submittedName>
        <fullName evidence="6">ABC transporter ATP-binding protein</fullName>
    </submittedName>
</protein>
<dbReference type="Pfam" id="PF12399">
    <property type="entry name" value="BCA_ABC_TP_C"/>
    <property type="match status" value="1"/>
</dbReference>
<dbReference type="AlphaFoldDB" id="A0A916UJN6"/>
<dbReference type="RefSeq" id="WP_188610610.1">
    <property type="nucleotide sequence ID" value="NZ_BMGG01000006.1"/>
</dbReference>
<dbReference type="Pfam" id="PF00005">
    <property type="entry name" value="ABC_tran"/>
    <property type="match status" value="1"/>
</dbReference>
<dbReference type="PANTHER" id="PTHR45772:SF1">
    <property type="entry name" value="ABC TRANSPORTER ATP-BINDING PROTEIN"/>
    <property type="match status" value="1"/>
</dbReference>
<dbReference type="PROSITE" id="PS50893">
    <property type="entry name" value="ABC_TRANSPORTER_2"/>
    <property type="match status" value="1"/>
</dbReference>
<keyword evidence="4 6" id="KW-0067">ATP-binding</keyword>
<comment type="caution">
    <text evidence="6">The sequence shown here is derived from an EMBL/GenBank/DDBJ whole genome shotgun (WGS) entry which is preliminary data.</text>
</comment>
<evidence type="ECO:0000256" key="3">
    <source>
        <dbReference type="ARBA" id="ARBA00022741"/>
    </source>
</evidence>
<dbReference type="FunFam" id="3.40.50.300:FF:000421">
    <property type="entry name" value="Branched-chain amino acid ABC transporter ATP-binding protein"/>
    <property type="match status" value="1"/>
</dbReference>
<keyword evidence="7" id="KW-1185">Reference proteome</keyword>
<dbReference type="PANTHER" id="PTHR45772">
    <property type="entry name" value="CONSERVED COMPONENT OF ABC TRANSPORTER FOR NATURAL AMINO ACIDS-RELATED"/>
    <property type="match status" value="1"/>
</dbReference>
<accession>A0A916UJN6</accession>
<dbReference type="GO" id="GO:0005886">
    <property type="term" value="C:plasma membrane"/>
    <property type="evidence" value="ECO:0007669"/>
    <property type="project" value="TreeGrafter"/>
</dbReference>
<dbReference type="EMBL" id="BMGG01000006">
    <property type="protein sequence ID" value="GGC74780.1"/>
    <property type="molecule type" value="Genomic_DNA"/>
</dbReference>
<keyword evidence="2" id="KW-0813">Transport</keyword>
<evidence type="ECO:0000313" key="6">
    <source>
        <dbReference type="EMBL" id="GGC74780.1"/>
    </source>
</evidence>
<dbReference type="InterPro" id="IPR051120">
    <property type="entry name" value="ABC_AA/LPS_Transport"/>
</dbReference>
<dbReference type="Gene3D" id="3.40.50.300">
    <property type="entry name" value="P-loop containing nucleotide triphosphate hydrolases"/>
    <property type="match status" value="1"/>
</dbReference>
<proteinExistence type="inferred from homology"/>
<dbReference type="PROSITE" id="PS00211">
    <property type="entry name" value="ABC_TRANSPORTER_1"/>
    <property type="match status" value="1"/>
</dbReference>
<keyword evidence="3" id="KW-0547">Nucleotide-binding</keyword>
<gene>
    <name evidence="6" type="primary">livG</name>
    <name evidence="6" type="ORF">GCM10010994_36580</name>
</gene>
<name>A0A916UJN6_9HYPH</name>
<evidence type="ECO:0000256" key="2">
    <source>
        <dbReference type="ARBA" id="ARBA00022448"/>
    </source>
</evidence>
<evidence type="ECO:0000256" key="4">
    <source>
        <dbReference type="ARBA" id="ARBA00022840"/>
    </source>
</evidence>
<feature type="domain" description="ABC transporter" evidence="5">
    <location>
        <begin position="5"/>
        <end position="253"/>
    </location>
</feature>
<dbReference type="GO" id="GO:0005524">
    <property type="term" value="F:ATP binding"/>
    <property type="evidence" value="ECO:0007669"/>
    <property type="project" value="UniProtKB-KW"/>
</dbReference>
<dbReference type="GO" id="GO:0016887">
    <property type="term" value="F:ATP hydrolysis activity"/>
    <property type="evidence" value="ECO:0007669"/>
    <property type="project" value="InterPro"/>
</dbReference>
<dbReference type="InterPro" id="IPR003593">
    <property type="entry name" value="AAA+_ATPase"/>
</dbReference>
<organism evidence="6 7">
    <name type="scientific">Chelatococcus reniformis</name>
    <dbReference type="NCBI Taxonomy" id="1494448"/>
    <lineage>
        <taxon>Bacteria</taxon>
        <taxon>Pseudomonadati</taxon>
        <taxon>Pseudomonadota</taxon>
        <taxon>Alphaproteobacteria</taxon>
        <taxon>Hyphomicrobiales</taxon>
        <taxon>Chelatococcaceae</taxon>
        <taxon>Chelatococcus</taxon>
    </lineage>
</organism>
<reference evidence="6" key="2">
    <citation type="submission" date="2020-09" db="EMBL/GenBank/DDBJ databases">
        <authorList>
            <person name="Sun Q."/>
            <person name="Zhou Y."/>
        </authorList>
    </citation>
    <scope>NUCLEOTIDE SEQUENCE</scope>
    <source>
        <strain evidence="6">CGMCC 1.12919</strain>
    </source>
</reference>
<reference evidence="6" key="1">
    <citation type="journal article" date="2014" name="Int. J. Syst. Evol. Microbiol.">
        <title>Complete genome sequence of Corynebacterium casei LMG S-19264T (=DSM 44701T), isolated from a smear-ripened cheese.</title>
        <authorList>
            <consortium name="US DOE Joint Genome Institute (JGI-PGF)"/>
            <person name="Walter F."/>
            <person name="Albersmeier A."/>
            <person name="Kalinowski J."/>
            <person name="Ruckert C."/>
        </authorList>
    </citation>
    <scope>NUCLEOTIDE SEQUENCE</scope>
    <source>
        <strain evidence="6">CGMCC 1.12919</strain>
    </source>
</reference>
<evidence type="ECO:0000313" key="7">
    <source>
        <dbReference type="Proteomes" id="UP000637002"/>
    </source>
</evidence>